<accession>X1VVG2</accession>
<proteinExistence type="predicted"/>
<comment type="caution">
    <text evidence="2">The sequence shown here is derived from an EMBL/GenBank/DDBJ whole genome shotgun (WGS) entry which is preliminary data.</text>
</comment>
<protein>
    <submittedName>
        <fullName evidence="2">Uncharacterized protein</fullName>
    </submittedName>
</protein>
<gene>
    <name evidence="1" type="ORF">S12H4_62809</name>
    <name evidence="2" type="ORF">S12H4_62840</name>
</gene>
<name>X1VVG2_9ZZZZ</name>
<dbReference type="AlphaFoldDB" id="X1VVG2"/>
<organism evidence="2">
    <name type="scientific">marine sediment metagenome</name>
    <dbReference type="NCBI Taxonomy" id="412755"/>
    <lineage>
        <taxon>unclassified sequences</taxon>
        <taxon>metagenomes</taxon>
        <taxon>ecological metagenomes</taxon>
    </lineage>
</organism>
<sequence length="34" mass="3857">DAKEGQARLDKAGDSEKLRKSVIFRRPLMVSQLL</sequence>
<evidence type="ECO:0000313" key="2">
    <source>
        <dbReference type="EMBL" id="GAJ21956.1"/>
    </source>
</evidence>
<reference evidence="2" key="1">
    <citation type="journal article" date="2014" name="Front. Microbiol.">
        <title>High frequency of phylogenetically diverse reductive dehalogenase-homologous genes in deep subseafloor sedimentary metagenomes.</title>
        <authorList>
            <person name="Kawai M."/>
            <person name="Futagami T."/>
            <person name="Toyoda A."/>
            <person name="Takaki Y."/>
            <person name="Nishi S."/>
            <person name="Hori S."/>
            <person name="Arai W."/>
            <person name="Tsubouchi T."/>
            <person name="Morono Y."/>
            <person name="Uchiyama I."/>
            <person name="Ito T."/>
            <person name="Fujiyama A."/>
            <person name="Inagaki F."/>
            <person name="Takami H."/>
        </authorList>
    </citation>
    <scope>NUCLEOTIDE SEQUENCE</scope>
    <source>
        <strain evidence="2">Expedition CK06-06</strain>
    </source>
</reference>
<dbReference type="EMBL" id="BARW01042335">
    <property type="protein sequence ID" value="GAJ21701.1"/>
    <property type="molecule type" value="Genomic_DNA"/>
</dbReference>
<dbReference type="EMBL" id="BARW01042378">
    <property type="protein sequence ID" value="GAJ21956.1"/>
    <property type="molecule type" value="Genomic_DNA"/>
</dbReference>
<feature type="non-terminal residue" evidence="2">
    <location>
        <position position="1"/>
    </location>
</feature>
<evidence type="ECO:0000313" key="1">
    <source>
        <dbReference type="EMBL" id="GAJ21701.1"/>
    </source>
</evidence>